<reference evidence="1" key="2">
    <citation type="submission" date="2020-05" db="UniProtKB">
        <authorList>
            <consortium name="EnsemblMetazoa"/>
        </authorList>
    </citation>
    <scope>IDENTIFICATION</scope>
    <source>
        <strain evidence="1">CM1001059</strain>
    </source>
</reference>
<protein>
    <submittedName>
        <fullName evidence="1">Uncharacterized protein</fullName>
    </submittedName>
</protein>
<dbReference type="EnsemblMetazoa" id="AMEC008364-RA">
    <property type="protein sequence ID" value="AMEC008364-PA"/>
    <property type="gene ID" value="AMEC008364"/>
</dbReference>
<evidence type="ECO:0000313" key="2">
    <source>
        <dbReference type="Proteomes" id="UP000075902"/>
    </source>
</evidence>
<dbReference type="VEuPathDB" id="VectorBase:AMEC008364"/>
<organism evidence="1 2">
    <name type="scientific">Anopheles melas</name>
    <dbReference type="NCBI Taxonomy" id="34690"/>
    <lineage>
        <taxon>Eukaryota</taxon>
        <taxon>Metazoa</taxon>
        <taxon>Ecdysozoa</taxon>
        <taxon>Arthropoda</taxon>
        <taxon>Hexapoda</taxon>
        <taxon>Insecta</taxon>
        <taxon>Pterygota</taxon>
        <taxon>Neoptera</taxon>
        <taxon>Endopterygota</taxon>
        <taxon>Diptera</taxon>
        <taxon>Nematocera</taxon>
        <taxon>Culicoidea</taxon>
        <taxon>Culicidae</taxon>
        <taxon>Anophelinae</taxon>
        <taxon>Anopheles</taxon>
    </lineage>
</organism>
<dbReference type="Proteomes" id="UP000075902">
    <property type="component" value="Unassembled WGS sequence"/>
</dbReference>
<accession>A0A182TU58</accession>
<name>A0A182TU58_9DIPT</name>
<evidence type="ECO:0000313" key="1">
    <source>
        <dbReference type="EnsemblMetazoa" id="AMEC008364-PA"/>
    </source>
</evidence>
<dbReference type="AlphaFoldDB" id="A0A182TU58"/>
<keyword evidence="2" id="KW-1185">Reference proteome</keyword>
<sequence>MKYKNSLITQNSNSLVLTLRSHVSTESRYGMYVLALRFVSASAEITLPSVSRLLLMLTPSFSRAPLAQVWLTRSEPAKSTRLILLRFVCFTDAVLLAWSPSSVSLLCTISAKFNTTEKMECERELLSFIPVAAVAR</sequence>
<proteinExistence type="predicted"/>
<reference evidence="2" key="1">
    <citation type="submission" date="2014-01" db="EMBL/GenBank/DDBJ databases">
        <title>The Genome Sequence of Anopheles melas CM1001059_A (V2).</title>
        <authorList>
            <consortium name="The Broad Institute Genomics Platform"/>
            <person name="Neafsey D.E."/>
            <person name="Besansky N."/>
            <person name="Howell P."/>
            <person name="Walton C."/>
            <person name="Young S.K."/>
            <person name="Zeng Q."/>
            <person name="Gargeya S."/>
            <person name="Fitzgerald M."/>
            <person name="Haas B."/>
            <person name="Abouelleil A."/>
            <person name="Allen A.W."/>
            <person name="Alvarado L."/>
            <person name="Arachchi H.M."/>
            <person name="Berlin A.M."/>
            <person name="Chapman S.B."/>
            <person name="Gainer-Dewar J."/>
            <person name="Goldberg J."/>
            <person name="Griggs A."/>
            <person name="Gujja S."/>
            <person name="Hansen M."/>
            <person name="Howarth C."/>
            <person name="Imamovic A."/>
            <person name="Ireland A."/>
            <person name="Larimer J."/>
            <person name="McCowan C."/>
            <person name="Murphy C."/>
            <person name="Pearson M."/>
            <person name="Poon T.W."/>
            <person name="Priest M."/>
            <person name="Roberts A."/>
            <person name="Saif S."/>
            <person name="Shea T."/>
            <person name="Sisk P."/>
            <person name="Sykes S."/>
            <person name="Wortman J."/>
            <person name="Nusbaum C."/>
            <person name="Birren B."/>
        </authorList>
    </citation>
    <scope>NUCLEOTIDE SEQUENCE [LARGE SCALE GENOMIC DNA]</scope>
    <source>
        <strain evidence="2">CM1001059</strain>
    </source>
</reference>